<dbReference type="PANTHER" id="PTHR47074:SF61">
    <property type="entry name" value="RNASE H TYPE-1 DOMAIN-CONTAINING PROTEIN"/>
    <property type="match status" value="1"/>
</dbReference>
<comment type="caution">
    <text evidence="1">The sequence shown here is derived from an EMBL/GenBank/DDBJ whole genome shotgun (WGS) entry which is preliminary data.</text>
</comment>
<protein>
    <submittedName>
        <fullName evidence="1">Uncharacterized protein</fullName>
    </submittedName>
</protein>
<sequence length="265" mass="29943">MLVTSIQHDSQVSQHVAPSAKSFYDSLWSSVILSKAKITILAALHINIPVRDPNLEWLSWLNYCISSLSKSNAALLFITFWAIWSFRNRLVHENVLPALDSYVLFIRNYAAEYTTSQLVLNHPSHPSPSHWNPPSGNLIKVNFDAAFDTNSFSSSSDIVFRNNEGLLMAVAVFPHSHVPYLCVAEAQACLDVRHIKPRFLVVTALPIWFGLKKPLRQLKRLFEKTVDGLILQISFSCHQFVCTSIHVLCLFHFATFWCVLDSSSA</sequence>
<dbReference type="Proteomes" id="UP001472677">
    <property type="component" value="Unassembled WGS sequence"/>
</dbReference>
<dbReference type="PANTHER" id="PTHR47074">
    <property type="entry name" value="BNAC02G40300D PROTEIN"/>
    <property type="match status" value="1"/>
</dbReference>
<evidence type="ECO:0000313" key="1">
    <source>
        <dbReference type="EMBL" id="KAK8590214.1"/>
    </source>
</evidence>
<accession>A0ABR2G105</accession>
<evidence type="ECO:0000313" key="2">
    <source>
        <dbReference type="Proteomes" id="UP001472677"/>
    </source>
</evidence>
<gene>
    <name evidence="1" type="ORF">V6N12_024594</name>
</gene>
<proteinExistence type="predicted"/>
<reference evidence="1 2" key="1">
    <citation type="journal article" date="2024" name="G3 (Bethesda)">
        <title>Genome assembly of Hibiscus sabdariffa L. provides insights into metabolisms of medicinal natural products.</title>
        <authorList>
            <person name="Kim T."/>
        </authorList>
    </citation>
    <scope>NUCLEOTIDE SEQUENCE [LARGE SCALE GENOMIC DNA]</scope>
    <source>
        <strain evidence="1">TK-2024</strain>
        <tissue evidence="1">Old leaves</tissue>
    </source>
</reference>
<organism evidence="1 2">
    <name type="scientific">Hibiscus sabdariffa</name>
    <name type="common">roselle</name>
    <dbReference type="NCBI Taxonomy" id="183260"/>
    <lineage>
        <taxon>Eukaryota</taxon>
        <taxon>Viridiplantae</taxon>
        <taxon>Streptophyta</taxon>
        <taxon>Embryophyta</taxon>
        <taxon>Tracheophyta</taxon>
        <taxon>Spermatophyta</taxon>
        <taxon>Magnoliopsida</taxon>
        <taxon>eudicotyledons</taxon>
        <taxon>Gunneridae</taxon>
        <taxon>Pentapetalae</taxon>
        <taxon>rosids</taxon>
        <taxon>malvids</taxon>
        <taxon>Malvales</taxon>
        <taxon>Malvaceae</taxon>
        <taxon>Malvoideae</taxon>
        <taxon>Hibiscus</taxon>
    </lineage>
</organism>
<keyword evidence="2" id="KW-1185">Reference proteome</keyword>
<dbReference type="EMBL" id="JBBPBM010000004">
    <property type="protein sequence ID" value="KAK8590214.1"/>
    <property type="molecule type" value="Genomic_DNA"/>
</dbReference>
<name>A0ABR2G105_9ROSI</name>
<dbReference type="InterPro" id="IPR052929">
    <property type="entry name" value="RNase_H-like_EbsB-rel"/>
</dbReference>